<gene>
    <name evidence="8" type="ORF">FVE85_3250</name>
</gene>
<dbReference type="FunFam" id="3.20.20.100:FF:000002">
    <property type="entry name" value="2,5-diketo-D-gluconic acid reductase A"/>
    <property type="match status" value="1"/>
</dbReference>
<dbReference type="Pfam" id="PF00248">
    <property type="entry name" value="Aldo_ket_red"/>
    <property type="match status" value="1"/>
</dbReference>
<evidence type="ECO:0000256" key="6">
    <source>
        <dbReference type="PIRSR" id="PIRSR000097-3"/>
    </source>
</evidence>
<dbReference type="OMA" id="DMYLVHT"/>
<dbReference type="Gene3D" id="3.20.20.100">
    <property type="entry name" value="NADP-dependent oxidoreductase domain"/>
    <property type="match status" value="1"/>
</dbReference>
<dbReference type="PROSITE" id="PS00798">
    <property type="entry name" value="ALDOKETO_REDUCTASE_1"/>
    <property type="match status" value="1"/>
</dbReference>
<accession>A0A5J4YU26</accession>
<dbReference type="GO" id="GO:0016616">
    <property type="term" value="F:oxidoreductase activity, acting on the CH-OH group of donors, NAD or NADP as acceptor"/>
    <property type="evidence" value="ECO:0007669"/>
    <property type="project" value="UniProtKB-ARBA"/>
</dbReference>
<dbReference type="PROSITE" id="PS00063">
    <property type="entry name" value="ALDOKETO_REDUCTASE_3"/>
    <property type="match status" value="1"/>
</dbReference>
<dbReference type="PANTHER" id="PTHR43827:SF3">
    <property type="entry name" value="NADP-DEPENDENT OXIDOREDUCTASE DOMAIN-CONTAINING PROTEIN"/>
    <property type="match status" value="1"/>
</dbReference>
<comment type="similarity">
    <text evidence="1">Belongs to the aldo/keto reductase family.</text>
</comment>
<feature type="domain" description="NADP-dependent oxidoreductase" evidence="7">
    <location>
        <begin position="20"/>
        <end position="306"/>
    </location>
</feature>
<dbReference type="EMBL" id="VRMN01000004">
    <property type="protein sequence ID" value="KAA8495009.1"/>
    <property type="molecule type" value="Genomic_DNA"/>
</dbReference>
<dbReference type="OrthoDB" id="416253at2759"/>
<name>A0A5J4YU26_PORPP</name>
<keyword evidence="2" id="KW-0521">NADP</keyword>
<dbReference type="PANTHER" id="PTHR43827">
    <property type="entry name" value="2,5-DIKETO-D-GLUCONIC ACID REDUCTASE"/>
    <property type="match status" value="1"/>
</dbReference>
<dbReference type="InterPro" id="IPR036812">
    <property type="entry name" value="NAD(P)_OxRdtase_dom_sf"/>
</dbReference>
<keyword evidence="9" id="KW-1185">Reference proteome</keyword>
<evidence type="ECO:0000256" key="1">
    <source>
        <dbReference type="ARBA" id="ARBA00007905"/>
    </source>
</evidence>
<organism evidence="8 9">
    <name type="scientific">Porphyridium purpureum</name>
    <name type="common">Red alga</name>
    <name type="synonym">Porphyridium cruentum</name>
    <dbReference type="NCBI Taxonomy" id="35688"/>
    <lineage>
        <taxon>Eukaryota</taxon>
        <taxon>Rhodophyta</taxon>
        <taxon>Bangiophyceae</taxon>
        <taxon>Porphyridiales</taxon>
        <taxon>Porphyridiaceae</taxon>
        <taxon>Porphyridium</taxon>
    </lineage>
</organism>
<dbReference type="PIRSF" id="PIRSF000097">
    <property type="entry name" value="AKR"/>
    <property type="match status" value="1"/>
</dbReference>
<evidence type="ECO:0000256" key="5">
    <source>
        <dbReference type="PIRSR" id="PIRSR000097-2"/>
    </source>
</evidence>
<evidence type="ECO:0000313" key="9">
    <source>
        <dbReference type="Proteomes" id="UP000324585"/>
    </source>
</evidence>
<dbReference type="PRINTS" id="PR00069">
    <property type="entry name" value="ALDKETRDTASE"/>
</dbReference>
<dbReference type="SUPFAM" id="SSF51430">
    <property type="entry name" value="NAD(P)-linked oxidoreductase"/>
    <property type="match status" value="1"/>
</dbReference>
<keyword evidence="3" id="KW-0560">Oxidoreductase</keyword>
<evidence type="ECO:0000256" key="4">
    <source>
        <dbReference type="PIRSR" id="PIRSR000097-1"/>
    </source>
</evidence>
<protein>
    <submittedName>
        <fullName evidence="8">Putative NAD(P)H-dependent D-xylose reductase xyl1</fullName>
    </submittedName>
</protein>
<evidence type="ECO:0000313" key="8">
    <source>
        <dbReference type="EMBL" id="KAA8495009.1"/>
    </source>
</evidence>
<evidence type="ECO:0000256" key="3">
    <source>
        <dbReference type="ARBA" id="ARBA00023002"/>
    </source>
</evidence>
<reference evidence="9" key="1">
    <citation type="journal article" date="2019" name="Nat. Commun.">
        <title>Expansion of phycobilisome linker gene families in mesophilic red algae.</title>
        <authorList>
            <person name="Lee J."/>
            <person name="Kim D."/>
            <person name="Bhattacharya D."/>
            <person name="Yoon H.S."/>
        </authorList>
    </citation>
    <scope>NUCLEOTIDE SEQUENCE [LARGE SCALE GENOMIC DNA]</scope>
    <source>
        <strain evidence="9">CCMP 1328</strain>
    </source>
</reference>
<feature type="site" description="Lowers pKa of active site Tyr" evidence="6">
    <location>
        <position position="81"/>
    </location>
</feature>
<sequence>MTANIPSLALPGSSARVPQIGFGLWKVDKARCADLVVEAARLGYRAFDSACDYGNEEEVGDGLSRVFATGLRREDVFVTSKLWNTYHRKEYVRDACLKSLRDLKLQYLDLYLIHFPTISLRYVPFDQRYPPEWIHDPDAADPKMELDHVPLQETWRCMEDLVREGLVKAIGLCNVNVQTLVDVIAYSEIQPSVVQVELHPTLTQEKLVRFVQQECGMLCTAFSPLGSGSYVELNMASAEESVLNRAEVKQIAASKSKTPAQVVLRWGVQRNTVVIPKSNQVARLEENLNIFDFELSDSEMAVLSGLNANRRLNNPGEFCQGMGCFIPIYD</sequence>
<feature type="active site" description="Proton donor" evidence="4">
    <location>
        <position position="53"/>
    </location>
</feature>
<proteinExistence type="inferred from homology"/>
<evidence type="ECO:0000256" key="2">
    <source>
        <dbReference type="ARBA" id="ARBA00022857"/>
    </source>
</evidence>
<dbReference type="InterPro" id="IPR018170">
    <property type="entry name" value="Aldo/ket_reductase_CS"/>
</dbReference>
<dbReference type="AlphaFoldDB" id="A0A5J4YU26"/>
<evidence type="ECO:0000259" key="7">
    <source>
        <dbReference type="Pfam" id="PF00248"/>
    </source>
</evidence>
<dbReference type="InterPro" id="IPR023210">
    <property type="entry name" value="NADP_OxRdtase_dom"/>
</dbReference>
<comment type="caution">
    <text evidence="8">The sequence shown here is derived from an EMBL/GenBank/DDBJ whole genome shotgun (WGS) entry which is preliminary data.</text>
</comment>
<dbReference type="InterPro" id="IPR020471">
    <property type="entry name" value="AKR"/>
</dbReference>
<feature type="binding site" evidence="5">
    <location>
        <position position="114"/>
    </location>
    <ligand>
        <name>substrate</name>
    </ligand>
</feature>
<dbReference type="Proteomes" id="UP000324585">
    <property type="component" value="Unassembled WGS sequence"/>
</dbReference>